<dbReference type="InterPro" id="IPR005906">
    <property type="entry name" value="LysW"/>
</dbReference>
<proteinExistence type="predicted"/>
<keyword evidence="2" id="KW-1185">Reference proteome</keyword>
<accession>A0A172TH64</accession>
<sequence>MAELSCLVCKSDIEVEARVTTGEIVECDSCGQEHEVQVEASNVTIALAPEIEETWGE</sequence>
<organism evidence="1 2">
    <name type="scientific">Paenibacillus swuensis</name>
    <dbReference type="NCBI Taxonomy" id="1178515"/>
    <lineage>
        <taxon>Bacteria</taxon>
        <taxon>Bacillati</taxon>
        <taxon>Bacillota</taxon>
        <taxon>Bacilli</taxon>
        <taxon>Bacillales</taxon>
        <taxon>Paenibacillaceae</taxon>
        <taxon>Paenibacillus</taxon>
    </lineage>
</organism>
<dbReference type="RefSeq" id="WP_068605921.1">
    <property type="nucleotide sequence ID" value="NZ_CP011388.1"/>
</dbReference>
<dbReference type="Proteomes" id="UP000076927">
    <property type="component" value="Chromosome"/>
</dbReference>
<dbReference type="PATRIC" id="fig|1178515.4.peg.1781"/>
<dbReference type="Pfam" id="PF21344">
    <property type="entry name" value="Zn_ribbon_LysW"/>
    <property type="match status" value="1"/>
</dbReference>
<dbReference type="AlphaFoldDB" id="A0A172TH64"/>
<name>A0A172TH64_9BACL</name>
<dbReference type="EMBL" id="CP011388">
    <property type="protein sequence ID" value="ANE46381.1"/>
    <property type="molecule type" value="Genomic_DNA"/>
</dbReference>
<gene>
    <name evidence="1" type="ORF">SY83_08920</name>
</gene>
<dbReference type="STRING" id="1178515.SY83_08920"/>
<evidence type="ECO:0000313" key="1">
    <source>
        <dbReference type="EMBL" id="ANE46381.1"/>
    </source>
</evidence>
<evidence type="ECO:0000313" key="2">
    <source>
        <dbReference type="Proteomes" id="UP000076927"/>
    </source>
</evidence>
<dbReference type="PANTHER" id="PTHR40393:SF1">
    <property type="entry name" value="LYSINE BIOSYNTHESIS PROTEIN-RELATED"/>
    <property type="match status" value="1"/>
</dbReference>
<protein>
    <submittedName>
        <fullName evidence="1">Lysine biosynthesis protein LysW</fullName>
    </submittedName>
</protein>
<dbReference type="OrthoDB" id="2628219at2"/>
<dbReference type="PANTHER" id="PTHR40393">
    <property type="entry name" value="LYSINE BIOSYNTHESIS PROTEIN-RELATED-RELATED"/>
    <property type="match status" value="1"/>
</dbReference>
<reference evidence="1 2" key="1">
    <citation type="submission" date="2015-01" db="EMBL/GenBank/DDBJ databases">
        <title>Paenibacillus swuensis/DY6/whole genome sequencing.</title>
        <authorList>
            <person name="Kim M.K."/>
            <person name="Srinivasan S."/>
            <person name="Lee J.-J."/>
        </authorList>
    </citation>
    <scope>NUCLEOTIDE SEQUENCE [LARGE SCALE GENOMIC DNA]</scope>
    <source>
        <strain evidence="1 2">DY6</strain>
    </source>
</reference>
<dbReference type="Gene3D" id="2.20.28.160">
    <property type="match status" value="1"/>
</dbReference>
<dbReference type="KEGG" id="pswu:SY83_08920"/>